<dbReference type="Pfam" id="PF00884">
    <property type="entry name" value="Sulfatase"/>
    <property type="match status" value="1"/>
</dbReference>
<evidence type="ECO:0000256" key="3">
    <source>
        <dbReference type="SAM" id="SignalP"/>
    </source>
</evidence>
<keyword evidence="2" id="KW-0378">Hydrolase</keyword>
<dbReference type="RefSeq" id="WP_274151366.1">
    <property type="nucleotide sequence ID" value="NZ_CP117811.1"/>
</dbReference>
<dbReference type="Gene3D" id="3.30.1120.10">
    <property type="match status" value="1"/>
</dbReference>
<evidence type="ECO:0000313" key="6">
    <source>
        <dbReference type="Proteomes" id="UP001214250"/>
    </source>
</evidence>
<keyword evidence="3" id="KW-0732">Signal</keyword>
<gene>
    <name evidence="5" type="ORF">PQO03_04175</name>
</gene>
<dbReference type="InterPro" id="IPR000917">
    <property type="entry name" value="Sulfatase_N"/>
</dbReference>
<accession>A0ABY7VW86</accession>
<feature type="signal peptide" evidence="3">
    <location>
        <begin position="1"/>
        <end position="22"/>
    </location>
</feature>
<dbReference type="EMBL" id="CP117811">
    <property type="protein sequence ID" value="WDE97152.1"/>
    <property type="molecule type" value="Genomic_DNA"/>
</dbReference>
<feature type="domain" description="Sulfatase N-terminal" evidence="4">
    <location>
        <begin position="28"/>
        <end position="375"/>
    </location>
</feature>
<dbReference type="InterPro" id="IPR050738">
    <property type="entry name" value="Sulfatase"/>
</dbReference>
<proteinExistence type="inferred from homology"/>
<dbReference type="Proteomes" id="UP001214250">
    <property type="component" value="Chromosome 1"/>
</dbReference>
<organism evidence="5 6">
    <name type="scientific">Lentisphaera profundi</name>
    <dbReference type="NCBI Taxonomy" id="1658616"/>
    <lineage>
        <taxon>Bacteria</taxon>
        <taxon>Pseudomonadati</taxon>
        <taxon>Lentisphaerota</taxon>
        <taxon>Lentisphaeria</taxon>
        <taxon>Lentisphaerales</taxon>
        <taxon>Lentisphaeraceae</taxon>
        <taxon>Lentisphaera</taxon>
    </lineage>
</organism>
<dbReference type="PANTHER" id="PTHR42693:SF53">
    <property type="entry name" value="ENDO-4-O-SULFATASE"/>
    <property type="match status" value="1"/>
</dbReference>
<evidence type="ECO:0000256" key="1">
    <source>
        <dbReference type="ARBA" id="ARBA00008779"/>
    </source>
</evidence>
<name>A0ABY7VW86_9BACT</name>
<dbReference type="Gene3D" id="3.40.720.10">
    <property type="entry name" value="Alkaline Phosphatase, subunit A"/>
    <property type="match status" value="1"/>
</dbReference>
<feature type="chain" id="PRO_5045937095" evidence="3">
    <location>
        <begin position="23"/>
        <end position="479"/>
    </location>
</feature>
<reference evidence="5 6" key="1">
    <citation type="submission" date="2023-02" db="EMBL/GenBank/DDBJ databases">
        <title>Genome sequence of Lentisphaera profundi SAORIC-696.</title>
        <authorList>
            <person name="Kim e."/>
            <person name="Cho J.-C."/>
            <person name="Choi A."/>
            <person name="Kang I."/>
        </authorList>
    </citation>
    <scope>NUCLEOTIDE SEQUENCE [LARGE SCALE GENOMIC DNA]</scope>
    <source>
        <strain evidence="5 6">SAORIC-696</strain>
    </source>
</reference>
<protein>
    <submittedName>
        <fullName evidence="5">Arylsulfatase</fullName>
    </submittedName>
</protein>
<dbReference type="CDD" id="cd16143">
    <property type="entry name" value="ARS_like"/>
    <property type="match status" value="1"/>
</dbReference>
<evidence type="ECO:0000256" key="2">
    <source>
        <dbReference type="ARBA" id="ARBA00022801"/>
    </source>
</evidence>
<comment type="similarity">
    <text evidence="1">Belongs to the sulfatase family.</text>
</comment>
<dbReference type="InterPro" id="IPR017850">
    <property type="entry name" value="Alkaline_phosphatase_core_sf"/>
</dbReference>
<keyword evidence="6" id="KW-1185">Reference proteome</keyword>
<dbReference type="SUPFAM" id="SSF53649">
    <property type="entry name" value="Alkaline phosphatase-like"/>
    <property type="match status" value="1"/>
</dbReference>
<evidence type="ECO:0000259" key="4">
    <source>
        <dbReference type="Pfam" id="PF00884"/>
    </source>
</evidence>
<evidence type="ECO:0000313" key="5">
    <source>
        <dbReference type="EMBL" id="WDE97152.1"/>
    </source>
</evidence>
<sequence>MNKMIIAIGLCVLSSLSDYALANEGERPNIIIILADDLGYGDCGAFNPQSKIKTPHIDQLAEEGMSFTDAHSASTTCTPSRYGLLTGTNPCRTGVLNTLLKTGHPIIDADEYTVADFLKSQNYQTHMVGKWHLGFEMDKTKNKKAFDLSQDLLGGPVDCGFDYFYGVHSSVSASPMFYIKNRQAIGRPEVIVEADKINGSGKKSKFKIQLAQGMALENISPDLCADAVRLIKEYAKSDQEQPFFLYYASTIPHQPWVPSAEFKGKSGLGVYADFVMQFDDEVGQINQALKDTGLDNNTILIFTSDNGPGPGASRNMEEQGHGSTGILRGMKSDAWEGGHRVPFIAKWPHRIKAGTQNQAIINATDLFATFAALLKVNLARLSPHAAPDSVSFLETLLDADKKFKRPAMINGRHAIRKGDWKLVSIAKHSDAAKLKPSDFKLFNLAEDISEKSELTQENPERLSELYKEFIDFANERKLK</sequence>
<dbReference type="PANTHER" id="PTHR42693">
    <property type="entry name" value="ARYLSULFATASE FAMILY MEMBER"/>
    <property type="match status" value="1"/>
</dbReference>